<dbReference type="Proteomes" id="UP000663870">
    <property type="component" value="Unassembled WGS sequence"/>
</dbReference>
<evidence type="ECO:0000313" key="2">
    <source>
        <dbReference type="EMBL" id="CAF1230464.1"/>
    </source>
</evidence>
<dbReference type="InterPro" id="IPR019261">
    <property type="entry name" value="PARG_cat_microbial"/>
</dbReference>
<accession>A0A814YHL4</accession>
<sequence>MTFFLSSYCHTHISFFARSLIFLSFSQRLIQYNMTHSKAYIPLHALRKIDIQSILGVAFPLLNDDETQRRYDYHHSRRTMLYFLLSMYNVPNNEQTIRLINECSSKIDYSNIEKNYNDLKNIIEPYQKQYGAENLGTYWELKKEVNRPGPMQSRNYISKYRQDGFQKDELKLYWNYDQIRDLNKNDRFNPVTDSDTYNALLKSPVDKRKNSGTIQFIQTGIENAVFQVPEDKQVIVLDFADERMPGGYFLENARTQEEVILYNSDGYHAILDLKYQIMDGGYMVPEYGVAYIKRVRFFQEISEKERITDLIVAACYDLSGMGEGLYKPPSHEKIDDLRARTYQKFQAIIASAVANTEGNGKDTYLLLGPIGTGAFSNDMKMIAELFSTILNEPLMDSGKPIRYAFDQIWFVSIDNLDVFVTEFNNEI</sequence>
<dbReference type="EMBL" id="CAJNOL010000891">
    <property type="protein sequence ID" value="CAF1230464.1"/>
    <property type="molecule type" value="Genomic_DNA"/>
</dbReference>
<name>A0A814YHL4_9BILA</name>
<proteinExistence type="predicted"/>
<gene>
    <name evidence="2" type="ORF">JXQ802_LOCUS25918</name>
</gene>
<evidence type="ECO:0000313" key="3">
    <source>
        <dbReference type="Proteomes" id="UP000663870"/>
    </source>
</evidence>
<dbReference type="Gene3D" id="3.40.220.10">
    <property type="entry name" value="Leucine Aminopeptidase, subunit E, domain 1"/>
    <property type="match status" value="1"/>
</dbReference>
<feature type="domain" description="Microbial-type PARG catalytic" evidence="1">
    <location>
        <begin position="203"/>
        <end position="272"/>
    </location>
</feature>
<organism evidence="2 3">
    <name type="scientific">Rotaria sordida</name>
    <dbReference type="NCBI Taxonomy" id="392033"/>
    <lineage>
        <taxon>Eukaryota</taxon>
        <taxon>Metazoa</taxon>
        <taxon>Spiralia</taxon>
        <taxon>Gnathifera</taxon>
        <taxon>Rotifera</taxon>
        <taxon>Eurotatoria</taxon>
        <taxon>Bdelloidea</taxon>
        <taxon>Philodinida</taxon>
        <taxon>Philodinidae</taxon>
        <taxon>Rotaria</taxon>
    </lineage>
</organism>
<dbReference type="Pfam" id="PF10021">
    <property type="entry name" value="PARG_cat_microb"/>
    <property type="match status" value="1"/>
</dbReference>
<comment type="caution">
    <text evidence="2">The sequence shown here is derived from an EMBL/GenBank/DDBJ whole genome shotgun (WGS) entry which is preliminary data.</text>
</comment>
<dbReference type="PANTHER" id="PTHR35596:SF1">
    <property type="entry name" value="MICROBIAL-TYPE PARG CATALYTIC DOMAIN-CONTAINING PROTEIN"/>
    <property type="match status" value="1"/>
</dbReference>
<dbReference type="InterPro" id="IPR043472">
    <property type="entry name" value="Macro_dom-like"/>
</dbReference>
<protein>
    <recommendedName>
        <fullName evidence="1">Microbial-type PARG catalytic domain-containing protein</fullName>
    </recommendedName>
</protein>
<keyword evidence="3" id="KW-1185">Reference proteome</keyword>
<dbReference type="AlphaFoldDB" id="A0A814YHL4"/>
<evidence type="ECO:0000259" key="1">
    <source>
        <dbReference type="Pfam" id="PF10021"/>
    </source>
</evidence>
<dbReference type="PANTHER" id="PTHR35596">
    <property type="entry name" value="DUF2263 DOMAIN-CONTAINING PROTEIN"/>
    <property type="match status" value="1"/>
</dbReference>
<reference evidence="2" key="1">
    <citation type="submission" date="2021-02" db="EMBL/GenBank/DDBJ databases">
        <authorList>
            <person name="Nowell W R."/>
        </authorList>
    </citation>
    <scope>NUCLEOTIDE SEQUENCE</scope>
</reference>